<feature type="domain" description="Helix-turn-helix DNA-binding" evidence="3">
    <location>
        <begin position="494"/>
        <end position="589"/>
    </location>
</feature>
<dbReference type="InterPro" id="IPR028088">
    <property type="entry name" value="Spt6_HTH_DNA-bd_dom"/>
</dbReference>
<feature type="region of interest" description="Disordered" evidence="1">
    <location>
        <begin position="151"/>
        <end position="342"/>
    </location>
</feature>
<feature type="compositionally biased region" description="Acidic residues" evidence="1">
    <location>
        <begin position="151"/>
        <end position="164"/>
    </location>
</feature>
<dbReference type="SUPFAM" id="SSF158832">
    <property type="entry name" value="Tex N-terminal region-like"/>
    <property type="match status" value="1"/>
</dbReference>
<feature type="compositionally biased region" description="Acidic residues" evidence="1">
    <location>
        <begin position="204"/>
        <end position="218"/>
    </location>
</feature>
<evidence type="ECO:0000259" key="3">
    <source>
        <dbReference type="Pfam" id="PF14641"/>
    </source>
</evidence>
<feature type="compositionally biased region" description="Basic residues" evidence="1">
    <location>
        <begin position="1"/>
        <end position="13"/>
    </location>
</feature>
<feature type="compositionally biased region" description="Basic residues" evidence="1">
    <location>
        <begin position="257"/>
        <end position="267"/>
    </location>
</feature>
<feature type="compositionally biased region" description="Acidic residues" evidence="1">
    <location>
        <begin position="271"/>
        <end position="280"/>
    </location>
</feature>
<protein>
    <recommendedName>
        <fullName evidence="6">Transcription elongation factor SPT6</fullName>
    </recommendedName>
</protein>
<keyword evidence="5" id="KW-1185">Reference proteome</keyword>
<name>A0ABN9M3W1_9NEOB</name>
<feature type="non-terminal residue" evidence="4">
    <location>
        <position position="1"/>
    </location>
</feature>
<evidence type="ECO:0008006" key="6">
    <source>
        <dbReference type="Google" id="ProtNLM"/>
    </source>
</evidence>
<evidence type="ECO:0000256" key="1">
    <source>
        <dbReference type="SAM" id="MobiDB-lite"/>
    </source>
</evidence>
<feature type="compositionally biased region" description="Acidic residues" evidence="1">
    <location>
        <begin position="178"/>
        <end position="195"/>
    </location>
</feature>
<dbReference type="EMBL" id="CAUEEQ010045025">
    <property type="protein sequence ID" value="CAJ0958204.1"/>
    <property type="molecule type" value="Genomic_DNA"/>
</dbReference>
<dbReference type="Pfam" id="PF14632">
    <property type="entry name" value="SPT6_acidic"/>
    <property type="match status" value="1"/>
</dbReference>
<feature type="region of interest" description="Disordered" evidence="1">
    <location>
        <begin position="1"/>
        <end position="23"/>
    </location>
</feature>
<dbReference type="InterPro" id="IPR023319">
    <property type="entry name" value="Tex-like_HTH_dom_sf"/>
</dbReference>
<feature type="domain" description="Spt6 acidic N-terminal" evidence="2">
    <location>
        <begin position="182"/>
        <end position="272"/>
    </location>
</feature>
<feature type="compositionally biased region" description="Acidic residues" evidence="1">
    <location>
        <begin position="241"/>
        <end position="251"/>
    </location>
</feature>
<sequence>RKQNAAVKRRQRHLTTASGRAARNDVIADPRHMTGVGDASEFVKKTKQYILTLATLSVPCRLVPALTAGRKVKVKAQHSGESHSGDSPLWSVLCFHFTASSQCRNQTARDRQLNPVTPSYMPLEQGSPTPVLNHVFRISFALHRRTMSDFVESEAEESEEEYNNEGEVVQRSSKKFVEDDDDEEEEDENPDDQDEQGNLKDFINDDDDEDEEEEEQDAGSESGGSDDEIGHKTRKRTFDDRLEDEDFDLIEENLGVKVKRQKFRRVKKMSDDEDDEEDAGKEEHEKEAIAEEIFQDGEDEDRHDSGDQPVIAAEEEEEEEDEESDIDDFIVDDDGQPLKKPKWRKKLPGYADAVNVKKTNTTYLPSAVCDVTALAFRLTAADSAEESRAPEDRHGSALQEAQEIFGVDFDYEEFEKYNEDDEEMEEYEYEDEEAEGETRVRPKKTAKKRVSRRSIFEIYEPSELESSHLTDQDNEIRTTDLPERFQLRTIPVKAAEDEELEEEADWIYRNAFSTPTISQQESCDYLERGQVGSNFGRKGPSTIQKIREALNFMRNQHFEVPFIAFYRKEYVEPELNINDLWRVWQWDEKSVDQTDVCSSYGNAFRPGMSKTDPGRNALP</sequence>
<dbReference type="Pfam" id="PF14641">
    <property type="entry name" value="HTH_44"/>
    <property type="match status" value="1"/>
</dbReference>
<evidence type="ECO:0000313" key="5">
    <source>
        <dbReference type="Proteomes" id="UP001176940"/>
    </source>
</evidence>
<dbReference type="PANTHER" id="PTHR10145:SF6">
    <property type="entry name" value="TRANSCRIPTION ELONGATION FACTOR SPT6"/>
    <property type="match status" value="1"/>
</dbReference>
<dbReference type="InterPro" id="IPR028083">
    <property type="entry name" value="Spt6_acidic_N_dom"/>
</dbReference>
<accession>A0ABN9M3W1</accession>
<proteinExistence type="predicted"/>
<dbReference type="Proteomes" id="UP001176940">
    <property type="component" value="Unassembled WGS sequence"/>
</dbReference>
<reference evidence="4" key="1">
    <citation type="submission" date="2023-07" db="EMBL/GenBank/DDBJ databases">
        <authorList>
            <person name="Stuckert A."/>
        </authorList>
    </citation>
    <scope>NUCLEOTIDE SEQUENCE</scope>
</reference>
<dbReference type="PANTHER" id="PTHR10145">
    <property type="entry name" value="TRANSCRIPTION ELONGATION FACTOR SPT6"/>
    <property type="match status" value="1"/>
</dbReference>
<feature type="compositionally biased region" description="Acidic residues" evidence="1">
    <location>
        <begin position="313"/>
        <end position="335"/>
    </location>
</feature>
<dbReference type="InterPro" id="IPR017072">
    <property type="entry name" value="TF_Spt6"/>
</dbReference>
<evidence type="ECO:0000259" key="2">
    <source>
        <dbReference type="Pfam" id="PF14632"/>
    </source>
</evidence>
<evidence type="ECO:0000313" key="4">
    <source>
        <dbReference type="EMBL" id="CAJ0958204.1"/>
    </source>
</evidence>
<gene>
    <name evidence="4" type="ORF">RIMI_LOCUS16244687</name>
</gene>
<feature type="compositionally biased region" description="Basic and acidic residues" evidence="1">
    <location>
        <begin position="228"/>
        <end position="240"/>
    </location>
</feature>
<dbReference type="Gene3D" id="1.10.10.650">
    <property type="entry name" value="RuvA domain 2-like"/>
    <property type="match status" value="1"/>
</dbReference>
<organism evidence="4 5">
    <name type="scientific">Ranitomeya imitator</name>
    <name type="common">mimic poison frog</name>
    <dbReference type="NCBI Taxonomy" id="111125"/>
    <lineage>
        <taxon>Eukaryota</taxon>
        <taxon>Metazoa</taxon>
        <taxon>Chordata</taxon>
        <taxon>Craniata</taxon>
        <taxon>Vertebrata</taxon>
        <taxon>Euteleostomi</taxon>
        <taxon>Amphibia</taxon>
        <taxon>Batrachia</taxon>
        <taxon>Anura</taxon>
        <taxon>Neobatrachia</taxon>
        <taxon>Hyloidea</taxon>
        <taxon>Dendrobatidae</taxon>
        <taxon>Dendrobatinae</taxon>
        <taxon>Ranitomeya</taxon>
    </lineage>
</organism>
<comment type="caution">
    <text evidence="4">The sequence shown here is derived from an EMBL/GenBank/DDBJ whole genome shotgun (WGS) entry which is preliminary data.</text>
</comment>